<dbReference type="RefSeq" id="XP_041222468.1">
    <property type="nucleotide sequence ID" value="XM_041372306.1"/>
</dbReference>
<sequence length="131" mass="15110">MSDNLASNDFVFLEPEPSGYTFEQMNECRWSRPDGSHCSYPFFGHELSAHLREYHGIRGGDKLRVRCSWEDCTKELNKGNLSRHVEGTHLKVVYPCDTCNKTFTREYNRNNHQAICSVQQAVDRCFGSLIS</sequence>
<proteinExistence type="predicted"/>
<dbReference type="AlphaFoldDB" id="A0AAD4HHP8"/>
<dbReference type="Gene3D" id="3.30.160.60">
    <property type="entry name" value="Classic Zinc Finger"/>
    <property type="match status" value="1"/>
</dbReference>
<evidence type="ECO:0000313" key="4">
    <source>
        <dbReference type="Proteomes" id="UP001195769"/>
    </source>
</evidence>
<keyword evidence="1" id="KW-0862">Zinc</keyword>
<keyword evidence="1" id="KW-0863">Zinc-finger</keyword>
<dbReference type="InterPro" id="IPR013087">
    <property type="entry name" value="Znf_C2H2_type"/>
</dbReference>
<keyword evidence="4" id="KW-1185">Reference proteome</keyword>
<organism evidence="3 4">
    <name type="scientific">Suillus fuscotomentosus</name>
    <dbReference type="NCBI Taxonomy" id="1912939"/>
    <lineage>
        <taxon>Eukaryota</taxon>
        <taxon>Fungi</taxon>
        <taxon>Dikarya</taxon>
        <taxon>Basidiomycota</taxon>
        <taxon>Agaricomycotina</taxon>
        <taxon>Agaricomycetes</taxon>
        <taxon>Agaricomycetidae</taxon>
        <taxon>Boletales</taxon>
        <taxon>Suillineae</taxon>
        <taxon>Suillaceae</taxon>
        <taxon>Suillus</taxon>
    </lineage>
</organism>
<comment type="caution">
    <text evidence="3">The sequence shown here is derived from an EMBL/GenBank/DDBJ whole genome shotgun (WGS) entry which is preliminary data.</text>
</comment>
<feature type="domain" description="C2H2-type" evidence="2">
    <location>
        <begin position="94"/>
        <end position="121"/>
    </location>
</feature>
<dbReference type="Pfam" id="PF00096">
    <property type="entry name" value="zf-C2H2"/>
    <property type="match status" value="1"/>
</dbReference>
<keyword evidence="1" id="KW-0479">Metal-binding</keyword>
<dbReference type="PROSITE" id="PS50157">
    <property type="entry name" value="ZINC_FINGER_C2H2_2"/>
    <property type="match status" value="1"/>
</dbReference>
<evidence type="ECO:0000256" key="1">
    <source>
        <dbReference type="PROSITE-ProRule" id="PRU00042"/>
    </source>
</evidence>
<accession>A0AAD4HHP8</accession>
<reference evidence="3" key="1">
    <citation type="journal article" date="2020" name="New Phytol.">
        <title>Comparative genomics reveals dynamic genome evolution in host specialist ectomycorrhizal fungi.</title>
        <authorList>
            <person name="Lofgren L.A."/>
            <person name="Nguyen N.H."/>
            <person name="Vilgalys R."/>
            <person name="Ruytinx J."/>
            <person name="Liao H.L."/>
            <person name="Branco S."/>
            <person name="Kuo A."/>
            <person name="LaButti K."/>
            <person name="Lipzen A."/>
            <person name="Andreopoulos W."/>
            <person name="Pangilinan J."/>
            <person name="Riley R."/>
            <person name="Hundley H."/>
            <person name="Na H."/>
            <person name="Barry K."/>
            <person name="Grigoriev I.V."/>
            <person name="Stajich J.E."/>
            <person name="Kennedy P.G."/>
        </authorList>
    </citation>
    <scope>NUCLEOTIDE SEQUENCE</scope>
    <source>
        <strain evidence="3">FC203</strain>
    </source>
</reference>
<gene>
    <name evidence="3" type="ORF">F5891DRAFT_568697</name>
</gene>
<dbReference type="EMBL" id="JABBWK010000051">
    <property type="protein sequence ID" value="KAG1896892.1"/>
    <property type="molecule type" value="Genomic_DNA"/>
</dbReference>
<evidence type="ECO:0000313" key="3">
    <source>
        <dbReference type="EMBL" id="KAG1896892.1"/>
    </source>
</evidence>
<evidence type="ECO:0000259" key="2">
    <source>
        <dbReference type="PROSITE" id="PS50157"/>
    </source>
</evidence>
<dbReference type="GO" id="GO:0008270">
    <property type="term" value="F:zinc ion binding"/>
    <property type="evidence" value="ECO:0007669"/>
    <property type="project" value="UniProtKB-KW"/>
</dbReference>
<dbReference type="Proteomes" id="UP001195769">
    <property type="component" value="Unassembled WGS sequence"/>
</dbReference>
<name>A0AAD4HHP8_9AGAM</name>
<protein>
    <recommendedName>
        <fullName evidence="2">C2H2-type domain-containing protein</fullName>
    </recommendedName>
</protein>
<dbReference type="GeneID" id="64666604"/>